<feature type="transmembrane region" description="Helical" evidence="6">
    <location>
        <begin position="203"/>
        <end position="224"/>
    </location>
</feature>
<feature type="domain" description="NADH-Ubiquinone oxidoreductase (complex I) chain 5 N-terminal" evidence="8">
    <location>
        <begin position="65"/>
        <end position="116"/>
    </location>
</feature>
<evidence type="ECO:0000313" key="9">
    <source>
        <dbReference type="EMBL" id="MBC2595831.1"/>
    </source>
</evidence>
<feature type="transmembrane region" description="Helical" evidence="6">
    <location>
        <begin position="625"/>
        <end position="644"/>
    </location>
</feature>
<keyword evidence="4 6" id="KW-0472">Membrane</keyword>
<name>A0A842HL13_9BACT</name>
<dbReference type="NCBIfam" id="TIGR01974">
    <property type="entry name" value="NDH_I_L"/>
    <property type="match status" value="1"/>
</dbReference>
<feature type="transmembrane region" description="Helical" evidence="6">
    <location>
        <begin position="368"/>
        <end position="390"/>
    </location>
</feature>
<comment type="caution">
    <text evidence="9">The sequence shown here is derived from an EMBL/GenBank/DDBJ whole genome shotgun (WGS) entry which is preliminary data.</text>
</comment>
<feature type="transmembrane region" description="Helical" evidence="6">
    <location>
        <begin position="138"/>
        <end position="157"/>
    </location>
</feature>
<evidence type="ECO:0000313" key="10">
    <source>
        <dbReference type="Proteomes" id="UP000546464"/>
    </source>
</evidence>
<dbReference type="Pfam" id="PF00361">
    <property type="entry name" value="Proton_antipo_M"/>
    <property type="match status" value="1"/>
</dbReference>
<evidence type="ECO:0000256" key="6">
    <source>
        <dbReference type="SAM" id="Phobius"/>
    </source>
</evidence>
<feature type="transmembrane region" description="Helical" evidence="6">
    <location>
        <begin position="169"/>
        <end position="191"/>
    </location>
</feature>
<gene>
    <name evidence="9" type="ORF">H5P28_16315</name>
</gene>
<sequence>MNPLELLAIILLLPLASAGIICLFLRRGGYWASAVSVVAALGIMVLSFVFLLRWDGQTISGSIPWLQLGQDYSFELGFLFNHEAATMLAVVAFIGFWIHVFSVGYMDDDKDKGRFFGGLSIFMFSMLGIVLSDNLFMVFVFWELVGFSSYMLIAHYWDQDYAAAAAKKAFIVNRVGDFGFLVGIAWAYHYYGTADISAITAQIQSGQSGVVTGIGLCLMCGFIGKSAQFPLQVWLTDAMAGPTPVSALIHAATMVAAGIYFMVRVFFLLSPFALEWILWSGAIMTAFAGFCALGQTDIKKSLAYSTLAHLGYMATAIGLGFPGLAIMHMAMHACFKATLFLCSGSLIHACHHEQNMFKMGGLWKKMPVTFIAFFVATLSISAVPFTAGYYSKDTIIASAWGKFAAGHGDAYAWAFGLTMLGALLTALYMGRMLFVVFFGKPNSEKASHAHESSPWMTAPLVVLGWVLSLGAGWFVYNWGWADGVMNGLIPADVAQFMVDGYSHAAGGWEAAHHLFEQSGAHWVEWLSIGCIVAGFLFTFFFYGRGPSQDRLQAKAPGLYHVLERHGWFDDVYDFYVTHIQQRFADFIAFLDTALIGGLVVRGTGAVAGLVGMVSRSLHVGSIHGYVYWFIAGVLLFGAFALGLLR</sequence>
<keyword evidence="9" id="KW-0560">Oxidoreductase</keyword>
<dbReference type="AlphaFoldDB" id="A0A842HL13"/>
<dbReference type="GO" id="GO:0042773">
    <property type="term" value="P:ATP synthesis coupled electron transport"/>
    <property type="evidence" value="ECO:0007669"/>
    <property type="project" value="InterPro"/>
</dbReference>
<feature type="transmembrane region" description="Helical" evidence="6">
    <location>
        <begin position="84"/>
        <end position="103"/>
    </location>
</feature>
<evidence type="ECO:0000259" key="8">
    <source>
        <dbReference type="Pfam" id="PF00662"/>
    </source>
</evidence>
<dbReference type="GO" id="GO:0016020">
    <property type="term" value="C:membrane"/>
    <property type="evidence" value="ECO:0007669"/>
    <property type="project" value="UniProtKB-SubCell"/>
</dbReference>
<feature type="transmembrane region" description="Helical" evidence="6">
    <location>
        <begin position="245"/>
        <end position="270"/>
    </location>
</feature>
<feature type="transmembrane region" description="Helical" evidence="6">
    <location>
        <begin position="30"/>
        <end position="52"/>
    </location>
</feature>
<feature type="transmembrane region" description="Helical" evidence="6">
    <location>
        <begin position="410"/>
        <end position="434"/>
    </location>
</feature>
<proteinExistence type="predicted"/>
<dbReference type="GO" id="GO:0012505">
    <property type="term" value="C:endomembrane system"/>
    <property type="evidence" value="ECO:0007669"/>
    <property type="project" value="UniProtKB-SubCell"/>
</dbReference>
<dbReference type="InterPro" id="IPR001516">
    <property type="entry name" value="Proton_antipo_N"/>
</dbReference>
<dbReference type="Pfam" id="PF00662">
    <property type="entry name" value="Proton_antipo_N"/>
    <property type="match status" value="1"/>
</dbReference>
<keyword evidence="2 5" id="KW-0812">Transmembrane</keyword>
<feature type="transmembrane region" description="Helical" evidence="6">
    <location>
        <begin position="276"/>
        <end position="294"/>
    </location>
</feature>
<reference evidence="9 10" key="1">
    <citation type="submission" date="2020-07" db="EMBL/GenBank/DDBJ databases">
        <authorList>
            <person name="Feng X."/>
        </authorList>
    </citation>
    <scope>NUCLEOTIDE SEQUENCE [LARGE SCALE GENOMIC DNA]</scope>
    <source>
        <strain evidence="9 10">JCM31066</strain>
    </source>
</reference>
<dbReference type="Proteomes" id="UP000546464">
    <property type="component" value="Unassembled WGS sequence"/>
</dbReference>
<comment type="subcellular location">
    <subcellularLocation>
        <location evidence="1">Endomembrane system</location>
        <topology evidence="1">Multi-pass membrane protein</topology>
    </subcellularLocation>
    <subcellularLocation>
        <location evidence="5">Membrane</location>
        <topology evidence="5">Multi-pass membrane protein</topology>
    </subcellularLocation>
</comment>
<dbReference type="Gene3D" id="1.20.5.2700">
    <property type="match status" value="1"/>
</dbReference>
<keyword evidence="3 6" id="KW-1133">Transmembrane helix</keyword>
<evidence type="ECO:0000259" key="7">
    <source>
        <dbReference type="Pfam" id="PF00361"/>
    </source>
</evidence>
<evidence type="ECO:0000256" key="1">
    <source>
        <dbReference type="ARBA" id="ARBA00004127"/>
    </source>
</evidence>
<dbReference type="RefSeq" id="WP_185676760.1">
    <property type="nucleotide sequence ID" value="NZ_JACHVB010000052.1"/>
</dbReference>
<evidence type="ECO:0000256" key="4">
    <source>
        <dbReference type="ARBA" id="ARBA00023136"/>
    </source>
</evidence>
<dbReference type="InterPro" id="IPR001750">
    <property type="entry name" value="ND/Mrp_TM"/>
</dbReference>
<feature type="domain" description="NADH:quinone oxidoreductase/Mrp antiporter transmembrane" evidence="7">
    <location>
        <begin position="132"/>
        <end position="400"/>
    </location>
</feature>
<dbReference type="GO" id="GO:0015990">
    <property type="term" value="P:electron transport coupled proton transport"/>
    <property type="evidence" value="ECO:0007669"/>
    <property type="project" value="TreeGrafter"/>
</dbReference>
<dbReference type="GO" id="GO:0008137">
    <property type="term" value="F:NADH dehydrogenase (ubiquinone) activity"/>
    <property type="evidence" value="ECO:0007669"/>
    <property type="project" value="InterPro"/>
</dbReference>
<evidence type="ECO:0000256" key="3">
    <source>
        <dbReference type="ARBA" id="ARBA00022989"/>
    </source>
</evidence>
<accession>A0A842HL13</accession>
<keyword evidence="10" id="KW-1185">Reference proteome</keyword>
<dbReference type="InterPro" id="IPR003945">
    <property type="entry name" value="NU5C-like"/>
</dbReference>
<feature type="transmembrane region" description="Helical" evidence="6">
    <location>
        <begin position="6"/>
        <end position="25"/>
    </location>
</feature>
<feature type="transmembrane region" description="Helical" evidence="6">
    <location>
        <begin position="455"/>
        <end position="476"/>
    </location>
</feature>
<feature type="transmembrane region" description="Helical" evidence="6">
    <location>
        <begin position="115"/>
        <end position="132"/>
    </location>
</feature>
<feature type="transmembrane region" description="Helical" evidence="6">
    <location>
        <begin position="586"/>
        <end position="613"/>
    </location>
</feature>
<dbReference type="EMBL" id="JACHVB010000052">
    <property type="protein sequence ID" value="MBC2595831.1"/>
    <property type="molecule type" value="Genomic_DNA"/>
</dbReference>
<dbReference type="EC" id="1.6.5.-" evidence="9"/>
<dbReference type="PANTHER" id="PTHR42829">
    <property type="entry name" value="NADH-UBIQUINONE OXIDOREDUCTASE CHAIN 5"/>
    <property type="match status" value="1"/>
</dbReference>
<dbReference type="PANTHER" id="PTHR42829:SF2">
    <property type="entry name" value="NADH-UBIQUINONE OXIDOREDUCTASE CHAIN 5"/>
    <property type="match status" value="1"/>
</dbReference>
<organism evidence="9 10">
    <name type="scientific">Ruficoccus amylovorans</name>
    <dbReference type="NCBI Taxonomy" id="1804625"/>
    <lineage>
        <taxon>Bacteria</taxon>
        <taxon>Pseudomonadati</taxon>
        <taxon>Verrucomicrobiota</taxon>
        <taxon>Opitutia</taxon>
        <taxon>Puniceicoccales</taxon>
        <taxon>Cerasicoccaceae</taxon>
        <taxon>Ruficoccus</taxon>
    </lineage>
</organism>
<evidence type="ECO:0000256" key="5">
    <source>
        <dbReference type="RuleBase" id="RU000320"/>
    </source>
</evidence>
<protein>
    <submittedName>
        <fullName evidence="9">NADH-quinone oxidoreductase subunit L</fullName>
        <ecNumber evidence="9">1.6.5.-</ecNumber>
    </submittedName>
</protein>
<dbReference type="PRINTS" id="PR01434">
    <property type="entry name" value="NADHDHGNASE5"/>
</dbReference>
<feature type="transmembrane region" description="Helical" evidence="6">
    <location>
        <begin position="301"/>
        <end position="319"/>
    </location>
</feature>
<dbReference type="InterPro" id="IPR018393">
    <property type="entry name" value="NADHpl_OxRdtase_5_subgr"/>
</dbReference>
<evidence type="ECO:0000256" key="2">
    <source>
        <dbReference type="ARBA" id="ARBA00022692"/>
    </source>
</evidence>
<dbReference type="GO" id="GO:0003954">
    <property type="term" value="F:NADH dehydrogenase activity"/>
    <property type="evidence" value="ECO:0007669"/>
    <property type="project" value="TreeGrafter"/>
</dbReference>
<feature type="transmembrane region" description="Helical" evidence="6">
    <location>
        <begin position="522"/>
        <end position="542"/>
    </location>
</feature>